<dbReference type="AlphaFoldDB" id="A0A5B7EVS7"/>
<accession>A0A5B7EVS7</accession>
<gene>
    <name evidence="2" type="ORF">E2C01_030631</name>
</gene>
<feature type="compositionally biased region" description="Basic and acidic residues" evidence="1">
    <location>
        <begin position="131"/>
        <end position="140"/>
    </location>
</feature>
<evidence type="ECO:0000313" key="3">
    <source>
        <dbReference type="Proteomes" id="UP000324222"/>
    </source>
</evidence>
<protein>
    <submittedName>
        <fullName evidence="2">Uncharacterized protein</fullName>
    </submittedName>
</protein>
<feature type="region of interest" description="Disordered" evidence="1">
    <location>
        <begin position="45"/>
        <end position="64"/>
    </location>
</feature>
<comment type="caution">
    <text evidence="2">The sequence shown here is derived from an EMBL/GenBank/DDBJ whole genome shotgun (WGS) entry which is preliminary data.</text>
</comment>
<organism evidence="2 3">
    <name type="scientific">Portunus trituberculatus</name>
    <name type="common">Swimming crab</name>
    <name type="synonym">Neptunus trituberculatus</name>
    <dbReference type="NCBI Taxonomy" id="210409"/>
    <lineage>
        <taxon>Eukaryota</taxon>
        <taxon>Metazoa</taxon>
        <taxon>Ecdysozoa</taxon>
        <taxon>Arthropoda</taxon>
        <taxon>Crustacea</taxon>
        <taxon>Multicrustacea</taxon>
        <taxon>Malacostraca</taxon>
        <taxon>Eumalacostraca</taxon>
        <taxon>Eucarida</taxon>
        <taxon>Decapoda</taxon>
        <taxon>Pleocyemata</taxon>
        <taxon>Brachyura</taxon>
        <taxon>Eubrachyura</taxon>
        <taxon>Portunoidea</taxon>
        <taxon>Portunidae</taxon>
        <taxon>Portuninae</taxon>
        <taxon>Portunus</taxon>
    </lineage>
</organism>
<feature type="compositionally biased region" description="Polar residues" evidence="1">
    <location>
        <begin position="1"/>
        <end position="17"/>
    </location>
</feature>
<proteinExistence type="predicted"/>
<reference evidence="2 3" key="1">
    <citation type="submission" date="2019-05" db="EMBL/GenBank/DDBJ databases">
        <title>Another draft genome of Portunus trituberculatus and its Hox gene families provides insights of decapod evolution.</title>
        <authorList>
            <person name="Jeong J.-H."/>
            <person name="Song I."/>
            <person name="Kim S."/>
            <person name="Choi T."/>
            <person name="Kim D."/>
            <person name="Ryu S."/>
            <person name="Kim W."/>
        </authorList>
    </citation>
    <scope>NUCLEOTIDE SEQUENCE [LARGE SCALE GENOMIC DNA]</scope>
    <source>
        <tissue evidence="2">Muscle</tissue>
    </source>
</reference>
<keyword evidence="3" id="KW-1185">Reference proteome</keyword>
<sequence>MMRQQAGQYQPIDQSHTCWPDTRQPMSDREQLPIVNLIPTLAANSRCSGGKEEEEEEAEGGLGWREGSPLPLACCGVGLVAGGVLLRWPSMSLPGPRLPTARPWLLGRCGGRHTPGFATPPARIPIGRHPLNRERNRPTG</sequence>
<evidence type="ECO:0000256" key="1">
    <source>
        <dbReference type="SAM" id="MobiDB-lite"/>
    </source>
</evidence>
<feature type="region of interest" description="Disordered" evidence="1">
    <location>
        <begin position="116"/>
        <end position="140"/>
    </location>
</feature>
<evidence type="ECO:0000313" key="2">
    <source>
        <dbReference type="EMBL" id="MPC37158.1"/>
    </source>
</evidence>
<dbReference type="EMBL" id="VSRR010003702">
    <property type="protein sequence ID" value="MPC37158.1"/>
    <property type="molecule type" value="Genomic_DNA"/>
</dbReference>
<feature type="region of interest" description="Disordered" evidence="1">
    <location>
        <begin position="1"/>
        <end position="23"/>
    </location>
</feature>
<name>A0A5B7EVS7_PORTR</name>
<dbReference type="Proteomes" id="UP000324222">
    <property type="component" value="Unassembled WGS sequence"/>
</dbReference>